<protein>
    <recommendedName>
        <fullName evidence="12">Mannosyltransferase</fullName>
        <ecNumber evidence="12">2.4.1.-</ecNumber>
    </recommendedName>
</protein>
<evidence type="ECO:0000256" key="3">
    <source>
        <dbReference type="ARBA" id="ARBA00007063"/>
    </source>
</evidence>
<comment type="pathway">
    <text evidence="2">Protein modification; protein glycosylation.</text>
</comment>
<keyword evidence="9 12" id="KW-0472">Membrane</keyword>
<feature type="signal peptide" evidence="13">
    <location>
        <begin position="1"/>
        <end position="19"/>
    </location>
</feature>
<dbReference type="Pfam" id="PF03901">
    <property type="entry name" value="Glyco_transf_22"/>
    <property type="match status" value="1"/>
</dbReference>
<sequence>MSIALDVLILATAWTHVALAPYTKVEESFNLHATHDVLMYGVGNENLRKYDHFTFPGAVPRTFVGSVLLAYISGPVIRAAAWAGLYTSKFDLQIIVRLVLATLNALTLSLIRRGTTRRFGRITGLFFALLTCTQFHLPFWMGRTIPNMFAMIPVNIAAYLMVDRAPSATKASNAGISWAIALLTSAAVIFRAEILLLLAPLSLQLLYTRHVSFFKLVKVGLISGLISLGATVLVDSYFWQQFPLWPEFSGIYFNVVQGKSAEWGTSPRHTYLTSFLPKLLLASLPLSVIGVISDRRRIFALLLPSLLFLGLISNLGHKEWRFVVYVVPVFNVAAARGARWMVSRRKNAFLGRLAFLAACGLIFVNIFVTTLLTLASTRNYPGGEALFTFHQLYPKFRTSPTPHIYVSNLAAQTGASLFLQLNAPPYYPHVPMKFELFVHPSQDAYGKRTEWIYNKTENLSSSSFSSDSGFTHLISEIPPSELDSKAWKLIKPIKSFDRWSVDWELLMKSGRQREKMDLIKRFDLRKILKLVESEKLWIWREKRNEHGVTRRVYVHVIYC</sequence>
<evidence type="ECO:0000256" key="6">
    <source>
        <dbReference type="ARBA" id="ARBA00022692"/>
    </source>
</evidence>
<keyword evidence="13" id="KW-0732">Signal</keyword>
<feature type="transmembrane region" description="Helical" evidence="12">
    <location>
        <begin position="176"/>
        <end position="198"/>
    </location>
</feature>
<evidence type="ECO:0000256" key="9">
    <source>
        <dbReference type="ARBA" id="ARBA00023136"/>
    </source>
</evidence>
<dbReference type="EMBL" id="JADNYJ010000006">
    <property type="protein sequence ID" value="KAF8910453.1"/>
    <property type="molecule type" value="Genomic_DNA"/>
</dbReference>
<comment type="subcellular location">
    <subcellularLocation>
        <location evidence="1 12">Endoplasmic reticulum membrane</location>
        <topology evidence="1 12">Multi-pass membrane protein</topology>
    </subcellularLocation>
</comment>
<accession>A0A9P5NV98</accession>
<evidence type="ECO:0000256" key="10">
    <source>
        <dbReference type="ARBA" id="ARBA00044721"/>
    </source>
</evidence>
<comment type="catalytic activity">
    <reaction evidence="11">
        <text>an alpha-D-Man-(1-&gt;2)-alpha-D-Man-(1-&gt;2)-alpha-D-Man-(1-&gt;3)-[alpha-D-Man-(1-&gt;2)-alpha-D-Man-(1-&gt;3)-alpha-D-Man-(1-&gt;6)]-beta-D-Man-(1-&gt;4)-beta-D-GlcNAc-(1-&gt;4)-alpha-D-GlcNAc-diphospho-di-trans,poly-cis-dolichol + a di-trans,poly-cis-dolichyl beta-D-mannosyl phosphate = an alpha-D-Man-(1-&gt;2)-alpha-D-Man-(1-&gt;2)-alpha-D-Man-(1-&gt;3)-[alpha-D-Man-(1-&gt;2)-alpha-D-Man-(1-&gt;3)-[alpha-D-Man-(1-&gt;6)]-alpha-D-Man-(1-&gt;6)]-beta-D-Man-(1-&gt;4)-beta-D-GlcNAc-(1-&gt;4)-alpha-D-GlcNAc-diphospho-di-trans,poly-cis-dolichol + a di-trans,poly-cis-dolichyl phosphate + H(+)</text>
        <dbReference type="Rhea" id="RHEA:29535"/>
        <dbReference type="Rhea" id="RHEA-COMP:19498"/>
        <dbReference type="Rhea" id="RHEA-COMP:19501"/>
        <dbReference type="Rhea" id="RHEA-COMP:19518"/>
        <dbReference type="Rhea" id="RHEA-COMP:19519"/>
        <dbReference type="ChEBI" id="CHEBI:15378"/>
        <dbReference type="ChEBI" id="CHEBI:57683"/>
        <dbReference type="ChEBI" id="CHEBI:58211"/>
        <dbReference type="ChEBI" id="CHEBI:132517"/>
        <dbReference type="ChEBI" id="CHEBI:132519"/>
        <dbReference type="EC" id="2.4.1.260"/>
    </reaction>
    <physiologicalReaction direction="left-to-right" evidence="11">
        <dbReference type="Rhea" id="RHEA:29536"/>
    </physiologicalReaction>
</comment>
<evidence type="ECO:0000256" key="2">
    <source>
        <dbReference type="ARBA" id="ARBA00004922"/>
    </source>
</evidence>
<evidence type="ECO:0000256" key="12">
    <source>
        <dbReference type="RuleBase" id="RU363075"/>
    </source>
</evidence>
<evidence type="ECO:0000256" key="11">
    <source>
        <dbReference type="ARBA" id="ARBA00048899"/>
    </source>
</evidence>
<comment type="caution">
    <text evidence="14">The sequence shown here is derived from an EMBL/GenBank/DDBJ whole genome shotgun (WGS) entry which is preliminary data.</text>
</comment>
<keyword evidence="4 12" id="KW-0328">Glycosyltransferase</keyword>
<keyword evidence="15" id="KW-1185">Reference proteome</keyword>
<dbReference type="GO" id="GO:0052917">
    <property type="term" value="F:dol-P-Man:Man(7)GlcNAc(2)-PP-Dol alpha-1,6-mannosyltransferase activity"/>
    <property type="evidence" value="ECO:0007669"/>
    <property type="project" value="UniProtKB-EC"/>
</dbReference>
<keyword evidence="8 12" id="KW-1133">Transmembrane helix</keyword>
<dbReference type="GO" id="GO:0006487">
    <property type="term" value="P:protein N-linked glycosylation"/>
    <property type="evidence" value="ECO:0007669"/>
    <property type="project" value="TreeGrafter"/>
</dbReference>
<evidence type="ECO:0000256" key="7">
    <source>
        <dbReference type="ARBA" id="ARBA00022824"/>
    </source>
</evidence>
<evidence type="ECO:0000256" key="1">
    <source>
        <dbReference type="ARBA" id="ARBA00004477"/>
    </source>
</evidence>
<dbReference type="PANTHER" id="PTHR22760">
    <property type="entry name" value="GLYCOSYLTRANSFERASE"/>
    <property type="match status" value="1"/>
</dbReference>
<feature type="transmembrane region" description="Helical" evidence="12">
    <location>
        <begin position="271"/>
        <end position="291"/>
    </location>
</feature>
<comment type="similarity">
    <text evidence="3 12">Belongs to the glycosyltransferase 22 family.</text>
</comment>
<keyword evidence="6 12" id="KW-0812">Transmembrane</keyword>
<evidence type="ECO:0000256" key="8">
    <source>
        <dbReference type="ARBA" id="ARBA00022989"/>
    </source>
</evidence>
<gene>
    <name evidence="14" type="ORF">CPB84DRAFT_1672772</name>
</gene>
<name>A0A9P5NV98_GYMJU</name>
<feature type="transmembrane region" description="Helical" evidence="12">
    <location>
        <begin position="94"/>
        <end position="111"/>
    </location>
</feature>
<feature type="chain" id="PRO_5040475859" description="Mannosyltransferase" evidence="13">
    <location>
        <begin position="20"/>
        <end position="559"/>
    </location>
</feature>
<evidence type="ECO:0000256" key="5">
    <source>
        <dbReference type="ARBA" id="ARBA00022679"/>
    </source>
</evidence>
<dbReference type="PANTHER" id="PTHR22760:SF1">
    <property type="entry name" value="DOL-P-MAN:MAN(7)GLCNAC(2)-PP-DOL ALPHA-1,6-MANNOSYLTRANSFERASE"/>
    <property type="match status" value="1"/>
</dbReference>
<evidence type="ECO:0000256" key="4">
    <source>
        <dbReference type="ARBA" id="ARBA00022676"/>
    </source>
</evidence>
<evidence type="ECO:0000313" key="15">
    <source>
        <dbReference type="Proteomes" id="UP000724874"/>
    </source>
</evidence>
<feature type="transmembrane region" description="Helical" evidence="12">
    <location>
        <begin position="219"/>
        <end position="239"/>
    </location>
</feature>
<proteinExistence type="inferred from homology"/>
<feature type="transmembrane region" description="Helical" evidence="12">
    <location>
        <begin position="298"/>
        <end position="316"/>
    </location>
</feature>
<dbReference type="EC" id="2.4.1.-" evidence="12"/>
<keyword evidence="5" id="KW-0808">Transferase</keyword>
<dbReference type="InterPro" id="IPR005599">
    <property type="entry name" value="GPI_mannosylTrfase"/>
</dbReference>
<dbReference type="Proteomes" id="UP000724874">
    <property type="component" value="Unassembled WGS sequence"/>
</dbReference>
<dbReference type="AlphaFoldDB" id="A0A9P5NV98"/>
<feature type="transmembrane region" description="Helical" evidence="12">
    <location>
        <begin position="322"/>
        <end position="342"/>
    </location>
</feature>
<reference evidence="14" key="1">
    <citation type="submission" date="2020-11" db="EMBL/GenBank/DDBJ databases">
        <authorList>
            <consortium name="DOE Joint Genome Institute"/>
            <person name="Ahrendt S."/>
            <person name="Riley R."/>
            <person name="Andreopoulos W."/>
            <person name="LaButti K."/>
            <person name="Pangilinan J."/>
            <person name="Ruiz-duenas F.J."/>
            <person name="Barrasa J.M."/>
            <person name="Sanchez-Garcia M."/>
            <person name="Camarero S."/>
            <person name="Miyauchi S."/>
            <person name="Serrano A."/>
            <person name="Linde D."/>
            <person name="Babiker R."/>
            <person name="Drula E."/>
            <person name="Ayuso-Fernandez I."/>
            <person name="Pacheco R."/>
            <person name="Padilla G."/>
            <person name="Ferreira P."/>
            <person name="Barriuso J."/>
            <person name="Kellner H."/>
            <person name="Castanera R."/>
            <person name="Alfaro M."/>
            <person name="Ramirez L."/>
            <person name="Pisabarro A.G."/>
            <person name="Kuo A."/>
            <person name="Tritt A."/>
            <person name="Lipzen A."/>
            <person name="He G."/>
            <person name="Yan M."/>
            <person name="Ng V."/>
            <person name="Cullen D."/>
            <person name="Martin F."/>
            <person name="Rosso M.-N."/>
            <person name="Henrissat B."/>
            <person name="Hibbett D."/>
            <person name="Martinez A.T."/>
            <person name="Grigoriev I.V."/>
        </authorList>
    </citation>
    <scope>NUCLEOTIDE SEQUENCE</scope>
    <source>
        <strain evidence="14">AH 44721</strain>
    </source>
</reference>
<organism evidence="14 15">
    <name type="scientific">Gymnopilus junonius</name>
    <name type="common">Spectacular rustgill mushroom</name>
    <name type="synonym">Gymnopilus spectabilis subsp. junonius</name>
    <dbReference type="NCBI Taxonomy" id="109634"/>
    <lineage>
        <taxon>Eukaryota</taxon>
        <taxon>Fungi</taxon>
        <taxon>Dikarya</taxon>
        <taxon>Basidiomycota</taxon>
        <taxon>Agaricomycotina</taxon>
        <taxon>Agaricomycetes</taxon>
        <taxon>Agaricomycetidae</taxon>
        <taxon>Agaricales</taxon>
        <taxon>Agaricineae</taxon>
        <taxon>Hymenogastraceae</taxon>
        <taxon>Gymnopilus</taxon>
    </lineage>
</organism>
<evidence type="ECO:0000256" key="13">
    <source>
        <dbReference type="SAM" id="SignalP"/>
    </source>
</evidence>
<feature type="transmembrane region" description="Helical" evidence="12">
    <location>
        <begin position="354"/>
        <end position="375"/>
    </location>
</feature>
<dbReference type="OrthoDB" id="19039at2759"/>
<evidence type="ECO:0000313" key="14">
    <source>
        <dbReference type="EMBL" id="KAF8910453.1"/>
    </source>
</evidence>
<keyword evidence="7 12" id="KW-0256">Endoplasmic reticulum</keyword>
<dbReference type="GO" id="GO:0005789">
    <property type="term" value="C:endoplasmic reticulum membrane"/>
    <property type="evidence" value="ECO:0007669"/>
    <property type="project" value="UniProtKB-SubCell"/>
</dbReference>
<comment type="function">
    <text evidence="10">Mannosyltransferase that operates in the biosynthetic pathway of dolichol-linked oligosaccharides, the glycan precursors employed in protein asparagine (N)-glycosylation. The assembly of dolichol-linked oligosaccharides begins on the cytosolic side of the endoplasmic reticulum membrane and finishes in its lumen. The sequential addition of sugars to dolichol pyrophosphate produces dolichol-linked oligosaccharides containing fourteen sugars, including two GlcNAcs, nine mannoses and three glucoses. Once assembled, the oligosaccharide is transferred from the lipid to nascent proteins by oligosaccharyltransferases. In the lumen of the endoplasmic reticulum, adds the eighth mannose residue in an alpha-1,6 linkage onto Man(7)GlcNAc(2)-PP-dolichol to produce Man(8)GlcNAc(2)-PP-dolichol.</text>
</comment>